<feature type="region of interest" description="Disordered" evidence="1">
    <location>
        <begin position="1013"/>
        <end position="1080"/>
    </location>
</feature>
<feature type="region of interest" description="Disordered" evidence="1">
    <location>
        <begin position="171"/>
        <end position="216"/>
    </location>
</feature>
<feature type="compositionally biased region" description="Low complexity" evidence="1">
    <location>
        <begin position="180"/>
        <end position="194"/>
    </location>
</feature>
<feature type="non-terminal residue" evidence="2">
    <location>
        <position position="1"/>
    </location>
</feature>
<dbReference type="Proteomes" id="UP000824890">
    <property type="component" value="Unassembled WGS sequence"/>
</dbReference>
<keyword evidence="3" id="KW-1185">Reference proteome</keyword>
<evidence type="ECO:0000313" key="2">
    <source>
        <dbReference type="EMBL" id="KAH0880094.1"/>
    </source>
</evidence>
<feature type="compositionally biased region" description="Basic and acidic residues" evidence="1">
    <location>
        <begin position="198"/>
        <end position="216"/>
    </location>
</feature>
<gene>
    <name evidence="2" type="ORF">HID58_067488</name>
</gene>
<proteinExistence type="predicted"/>
<sequence>HYGMIGRRRLVVVVLSPASVVDKPGYPALRVVPYGDCLSMVKAPGSSGSAIDGPDSRVDPWVPPDLEHGASICFDDHGVSLSVSWRSWPGPLYGVVGSIYLPLVDSNPRDQPLIGLSEKKNLALAAVELVSFGYRRPGPLSLRRILLAQAGYLINGRFPFILRHEKSLGLEDGGREDGGRSQTRGQGPGTQSQGPGPGRRDPGSRGRNPDPGGRDLEDGSWSNLFMEYFSPNSLPLIFWLHAGNNMTFFIGLYKLHCIITLPCRSFSDALALDTGVGRKFDGEAGSIGIKGDASNHTPGACAASLYSASAQAGLSGSTNHVEECMGQYPEILIGRVLARLRIRRTKRLNKTRRPKLRILMLDSTGLACASRACKGCNGISGGSPCRFPCCLLASSLDQGTFSMFILVPGDNLVDSWYQSRSPGHVSHHQCWDDLASCFHGTQRILGMLSQNLEVRGCDRRLYRLSSRNPEAGWTLVEEPVAFMELSPGTIRIFFWEPDGCVDLQGDLPVHLFDLKSYSSGRLSLIARLFGAVSSFASSSNPLGSLKDETRCVRLVLDLFEGDLVGFGTLILYFSGRQDFLSGLITHDLGGMEIFVESWKLLLLEDQSSGRYVPWTYFLVDYRILDSFTGNSFLATCQGEQPWRLGEARILSFSGSLRPSCLDVEFAFFFGSFTGCREAVFPALGQGSFRRTTPMEVDEWFSGYLLVVAWYACEFVQVVNPGGKCCVPLENLASFPYEADLEVWMSSRACLVMAAPIGSEDPEPAGVNNCRHQLWSDLRVGPGSNSDMDCRKSDLRIGPGTSRNQGLQKVLSEDRSRNQQIRDLDLVFQLTTRFSFRSYNSRPWRNGDLCLGVEATSLGGPTAVFLTPSLGIFVSYNLSRGAALETWRGTDPKFLRERPACLDVEFPFFFGSFAGCREAVFPALGLGSFRRTTPMEVVEWFSGYLLVVAWYACEFVQVVNPGGKCCVPLENLASFPYEAEFEDPEPVGVNNCTHRLWVGTRNWQIRRLRGSDLRIGPRTSRNQGLQKDSEPAVTKDCRKSDLRIGPGTSRNQGLQKDPKPAVTMDCRKSDLRIGPITSRNQ</sequence>
<evidence type="ECO:0000256" key="1">
    <source>
        <dbReference type="SAM" id="MobiDB-lite"/>
    </source>
</evidence>
<organism evidence="2 3">
    <name type="scientific">Brassica napus</name>
    <name type="common">Rape</name>
    <dbReference type="NCBI Taxonomy" id="3708"/>
    <lineage>
        <taxon>Eukaryota</taxon>
        <taxon>Viridiplantae</taxon>
        <taxon>Streptophyta</taxon>
        <taxon>Embryophyta</taxon>
        <taxon>Tracheophyta</taxon>
        <taxon>Spermatophyta</taxon>
        <taxon>Magnoliopsida</taxon>
        <taxon>eudicotyledons</taxon>
        <taxon>Gunneridae</taxon>
        <taxon>Pentapetalae</taxon>
        <taxon>rosids</taxon>
        <taxon>malvids</taxon>
        <taxon>Brassicales</taxon>
        <taxon>Brassicaceae</taxon>
        <taxon>Brassiceae</taxon>
        <taxon>Brassica</taxon>
    </lineage>
</organism>
<dbReference type="EMBL" id="JAGKQM010000015">
    <property type="protein sequence ID" value="KAH0880094.1"/>
    <property type="molecule type" value="Genomic_DNA"/>
</dbReference>
<accession>A0ABQ7ZIN1</accession>
<name>A0ABQ7ZIN1_BRANA</name>
<comment type="caution">
    <text evidence="2">The sequence shown here is derived from an EMBL/GenBank/DDBJ whole genome shotgun (WGS) entry which is preliminary data.</text>
</comment>
<feature type="compositionally biased region" description="Basic and acidic residues" evidence="1">
    <location>
        <begin position="1026"/>
        <end position="1041"/>
    </location>
</feature>
<reference evidence="2 3" key="1">
    <citation type="submission" date="2021-05" db="EMBL/GenBank/DDBJ databases">
        <title>Genome Assembly of Synthetic Allotetraploid Brassica napus Reveals Homoeologous Exchanges between Subgenomes.</title>
        <authorList>
            <person name="Davis J.T."/>
        </authorList>
    </citation>
    <scope>NUCLEOTIDE SEQUENCE [LARGE SCALE GENOMIC DNA]</scope>
    <source>
        <strain evidence="3">cv. Da-Ae</strain>
        <tissue evidence="2">Seedling</tissue>
    </source>
</reference>
<feature type="region of interest" description="Disordered" evidence="1">
    <location>
        <begin position="793"/>
        <end position="813"/>
    </location>
</feature>
<evidence type="ECO:0000313" key="3">
    <source>
        <dbReference type="Proteomes" id="UP000824890"/>
    </source>
</evidence>
<protein>
    <submittedName>
        <fullName evidence="2">Uncharacterized protein</fullName>
    </submittedName>
</protein>